<evidence type="ECO:0000256" key="8">
    <source>
        <dbReference type="ARBA" id="ARBA00023014"/>
    </source>
</evidence>
<evidence type="ECO:0000259" key="10">
    <source>
        <dbReference type="PROSITE" id="PS51669"/>
    </source>
</evidence>
<dbReference type="Gene3D" id="2.40.40.20">
    <property type="match status" value="1"/>
</dbReference>
<comment type="cofactor">
    <cofactor evidence="1">
        <name>Mo-bis(molybdopterin guanine dinucleotide)</name>
        <dbReference type="ChEBI" id="CHEBI:60539"/>
    </cofactor>
</comment>
<keyword evidence="5" id="KW-0479">Metal-binding</keyword>
<dbReference type="AlphaFoldDB" id="A0A5N8WCV8"/>
<dbReference type="FunFam" id="2.40.40.20:FF:000005">
    <property type="entry name" value="Periplasmic nitrate reductase"/>
    <property type="match status" value="1"/>
</dbReference>
<dbReference type="InterPro" id="IPR006656">
    <property type="entry name" value="Mopterin_OxRdtase"/>
</dbReference>
<dbReference type="SUPFAM" id="SSF53706">
    <property type="entry name" value="Formate dehydrogenase/DMSO reductase, domains 1-3"/>
    <property type="match status" value="1"/>
</dbReference>
<evidence type="ECO:0000256" key="3">
    <source>
        <dbReference type="ARBA" id="ARBA00022485"/>
    </source>
</evidence>
<dbReference type="InterPro" id="IPR009010">
    <property type="entry name" value="Asp_de-COase-like_dom_sf"/>
</dbReference>
<evidence type="ECO:0000256" key="9">
    <source>
        <dbReference type="SAM" id="MobiDB-lite"/>
    </source>
</evidence>
<keyword evidence="6" id="KW-0560">Oxidoreductase</keyword>
<dbReference type="SUPFAM" id="SSF50692">
    <property type="entry name" value="ADC-like"/>
    <property type="match status" value="1"/>
</dbReference>
<proteinExistence type="predicted"/>
<protein>
    <submittedName>
        <fullName evidence="11">Molybdopterin oxidoreductase family protein</fullName>
    </submittedName>
</protein>
<evidence type="ECO:0000313" key="12">
    <source>
        <dbReference type="Proteomes" id="UP000326979"/>
    </source>
</evidence>
<dbReference type="SMART" id="SM00926">
    <property type="entry name" value="Molybdop_Fe4S4"/>
    <property type="match status" value="1"/>
</dbReference>
<evidence type="ECO:0000256" key="1">
    <source>
        <dbReference type="ARBA" id="ARBA00001942"/>
    </source>
</evidence>
<dbReference type="GO" id="GO:0043546">
    <property type="term" value="F:molybdopterin cofactor binding"/>
    <property type="evidence" value="ECO:0007669"/>
    <property type="project" value="InterPro"/>
</dbReference>
<evidence type="ECO:0000256" key="7">
    <source>
        <dbReference type="ARBA" id="ARBA00023004"/>
    </source>
</evidence>
<dbReference type="GO" id="GO:0046872">
    <property type="term" value="F:metal ion binding"/>
    <property type="evidence" value="ECO:0007669"/>
    <property type="project" value="UniProtKB-KW"/>
</dbReference>
<dbReference type="PROSITE" id="PS51669">
    <property type="entry name" value="4FE4S_MOW_BIS_MGD"/>
    <property type="match status" value="1"/>
</dbReference>
<dbReference type="Gene3D" id="3.40.50.740">
    <property type="match status" value="1"/>
</dbReference>
<dbReference type="InterPro" id="IPR050123">
    <property type="entry name" value="Prok_molybdopt-oxidoreductase"/>
</dbReference>
<evidence type="ECO:0000256" key="4">
    <source>
        <dbReference type="ARBA" id="ARBA00022505"/>
    </source>
</evidence>
<evidence type="ECO:0000256" key="5">
    <source>
        <dbReference type="ARBA" id="ARBA00022723"/>
    </source>
</evidence>
<keyword evidence="12" id="KW-1185">Reference proteome</keyword>
<dbReference type="Pfam" id="PF04879">
    <property type="entry name" value="Molybdop_Fe4S4"/>
    <property type="match status" value="1"/>
</dbReference>
<dbReference type="InterPro" id="IPR006657">
    <property type="entry name" value="MoPterin_dinucl-bd_dom"/>
</dbReference>
<evidence type="ECO:0000256" key="6">
    <source>
        <dbReference type="ARBA" id="ARBA00023002"/>
    </source>
</evidence>
<keyword evidence="7" id="KW-0408">Iron</keyword>
<dbReference type="InterPro" id="IPR006963">
    <property type="entry name" value="Mopterin_OxRdtase_4Fe-4S_dom"/>
</dbReference>
<keyword evidence="4" id="KW-0500">Molybdenum</keyword>
<dbReference type="OrthoDB" id="7376058at2"/>
<dbReference type="RefSeq" id="WP_152789917.1">
    <property type="nucleotide sequence ID" value="NZ_BAABEQ010000061.1"/>
</dbReference>
<dbReference type="CDD" id="cd00508">
    <property type="entry name" value="MopB_CT_Fdh-Nap-like"/>
    <property type="match status" value="1"/>
</dbReference>
<dbReference type="GO" id="GO:0022904">
    <property type="term" value="P:respiratory electron transport chain"/>
    <property type="evidence" value="ECO:0007669"/>
    <property type="project" value="TreeGrafter"/>
</dbReference>
<organism evidence="11 12">
    <name type="scientific">Streptomyces phyllanthi</name>
    <dbReference type="NCBI Taxonomy" id="1803180"/>
    <lineage>
        <taxon>Bacteria</taxon>
        <taxon>Bacillati</taxon>
        <taxon>Actinomycetota</taxon>
        <taxon>Actinomycetes</taxon>
        <taxon>Kitasatosporales</taxon>
        <taxon>Streptomycetaceae</taxon>
        <taxon>Streptomyces</taxon>
    </lineage>
</organism>
<evidence type="ECO:0000256" key="2">
    <source>
        <dbReference type="ARBA" id="ARBA00001966"/>
    </source>
</evidence>
<keyword evidence="8" id="KW-0411">Iron-sulfur</keyword>
<dbReference type="PANTHER" id="PTHR43105">
    <property type="entry name" value="RESPIRATORY NITRATE REDUCTASE"/>
    <property type="match status" value="1"/>
</dbReference>
<dbReference type="Gene3D" id="3.40.228.10">
    <property type="entry name" value="Dimethylsulfoxide Reductase, domain 2"/>
    <property type="match status" value="1"/>
</dbReference>
<dbReference type="Proteomes" id="UP000326979">
    <property type="component" value="Unassembled WGS sequence"/>
</dbReference>
<name>A0A5N8WCV8_9ACTN</name>
<dbReference type="Pfam" id="PF00384">
    <property type="entry name" value="Molybdopterin"/>
    <property type="match status" value="1"/>
</dbReference>
<reference evidence="11 12" key="1">
    <citation type="submission" date="2019-07" db="EMBL/GenBank/DDBJ databases">
        <title>New species of Amycolatopsis and Streptomyces.</title>
        <authorList>
            <person name="Duangmal K."/>
            <person name="Teo W.F.A."/>
            <person name="Lipun K."/>
        </authorList>
    </citation>
    <scope>NUCLEOTIDE SEQUENCE [LARGE SCALE GENOMIC DNA]</scope>
    <source>
        <strain evidence="11 12">TISTR 2346</strain>
    </source>
</reference>
<comment type="cofactor">
    <cofactor evidence="2">
        <name>[4Fe-4S] cluster</name>
        <dbReference type="ChEBI" id="CHEBI:49883"/>
    </cofactor>
</comment>
<dbReference type="Pfam" id="PF01568">
    <property type="entry name" value="Molydop_binding"/>
    <property type="match status" value="1"/>
</dbReference>
<dbReference type="GO" id="GO:0003954">
    <property type="term" value="F:NADH dehydrogenase activity"/>
    <property type="evidence" value="ECO:0007669"/>
    <property type="project" value="TreeGrafter"/>
</dbReference>
<sequence length="726" mass="77602">MQTSVTPTHCPYCALQCGMNLTPEPAGGVTVVERPDFPVNRGALCGKGRTAPAVLSSHVRLTSPLVRSGGTLVPATWDEALDRIAEGLRRTRTEHGPDACGVFGGGGLTNEKAYTLGKFARIVLGTSQIDYNGRFCMSSAAAGGIKAFGLDRGLPFPLEDIPKTGCVLLVGSNLAETMPPALRYLTELKENGGRLIVVDPRRTRTAEQADLHLAPRPGTDLALALGLLHLIVAEGRTDEAYIRERTSGWEEARAAAMAHWPEYVERITGVSVPELREAVRLFCEPEAAMVLTARGPEQQSKGTDTVSAWINLSLATGRPGRPLSGYGCLTGQGNGQGGREHGQKADQLPGYRKLTDPEARRHVAEVWGVDPDSLPGPGRSAYELLDALGTDIRSLLLMASNPVVSAPRAAHVEERIRSLDFLAVCDVVLSETAELADVVLPVTQWAEETGTTTNLEGRVLLRRRAITPPEGVRSDLHVMHELAARLGVEKGFPTDPEEVFEELRRASAGGPADYSGITYGRLAAENGVFWPCPADSPADGPADVPEGASLGAPHDGPNGEPTDTAVHPGTPRLFLDRFATEDGRARFVPVSHRAIAEEPDDEYPVLLTTGRVVAQYQSGAQTRRVDELNAAAPGPFVELHPRLAERLGAAEGDPVAVVSRRGRAVAPARITNAIRPDTVFMPFHWPGEGRANTLTNPALDPTSRMPEFKACAVRVEAVNAVEAVEA</sequence>
<evidence type="ECO:0000313" key="11">
    <source>
        <dbReference type="EMBL" id="MPY44972.1"/>
    </source>
</evidence>
<comment type="caution">
    <text evidence="11">The sequence shown here is derived from an EMBL/GenBank/DDBJ whole genome shotgun (WGS) entry which is preliminary data.</text>
</comment>
<dbReference type="GO" id="GO:0051539">
    <property type="term" value="F:4 iron, 4 sulfur cluster binding"/>
    <property type="evidence" value="ECO:0007669"/>
    <property type="project" value="UniProtKB-KW"/>
</dbReference>
<keyword evidence="3" id="KW-0004">4Fe-4S</keyword>
<dbReference type="PANTHER" id="PTHR43105:SF10">
    <property type="entry name" value="NADH-QUINONE OXIDOREDUCTASE SUBUNIT G"/>
    <property type="match status" value="1"/>
</dbReference>
<gene>
    <name evidence="11" type="ORF">FNH04_35240</name>
</gene>
<dbReference type="GO" id="GO:0016020">
    <property type="term" value="C:membrane"/>
    <property type="evidence" value="ECO:0007669"/>
    <property type="project" value="TreeGrafter"/>
</dbReference>
<dbReference type="Gene3D" id="2.20.25.90">
    <property type="entry name" value="ADC-like domains"/>
    <property type="match status" value="1"/>
</dbReference>
<feature type="region of interest" description="Disordered" evidence="9">
    <location>
        <begin position="534"/>
        <end position="569"/>
    </location>
</feature>
<dbReference type="EMBL" id="VJZE01000386">
    <property type="protein sequence ID" value="MPY44972.1"/>
    <property type="molecule type" value="Genomic_DNA"/>
</dbReference>
<feature type="domain" description="4Fe-4S Mo/W bis-MGD-type" evidence="10">
    <location>
        <begin position="3"/>
        <end position="59"/>
    </location>
</feature>
<accession>A0A5N8WCV8</accession>